<proteinExistence type="predicted"/>
<accession>A0A0F9GTG6</accession>
<organism evidence="1">
    <name type="scientific">marine sediment metagenome</name>
    <dbReference type="NCBI Taxonomy" id="412755"/>
    <lineage>
        <taxon>unclassified sequences</taxon>
        <taxon>metagenomes</taxon>
        <taxon>ecological metagenomes</taxon>
    </lineage>
</organism>
<comment type="caution">
    <text evidence="1">The sequence shown here is derived from an EMBL/GenBank/DDBJ whole genome shotgun (WGS) entry which is preliminary data.</text>
</comment>
<protein>
    <submittedName>
        <fullName evidence="1">Uncharacterized protein</fullName>
    </submittedName>
</protein>
<dbReference type="AlphaFoldDB" id="A0A0F9GTG6"/>
<dbReference type="EMBL" id="LAZR01019060">
    <property type="protein sequence ID" value="KKL93931.1"/>
    <property type="molecule type" value="Genomic_DNA"/>
</dbReference>
<name>A0A0F9GTG6_9ZZZZ</name>
<sequence length="35" mass="4141">MKFNDYVSEYKSKINSVIKSIFNEKLNSVNDPFLK</sequence>
<reference evidence="1" key="1">
    <citation type="journal article" date="2015" name="Nature">
        <title>Complex archaea that bridge the gap between prokaryotes and eukaryotes.</title>
        <authorList>
            <person name="Spang A."/>
            <person name="Saw J.H."/>
            <person name="Jorgensen S.L."/>
            <person name="Zaremba-Niedzwiedzka K."/>
            <person name="Martijn J."/>
            <person name="Lind A.E."/>
            <person name="van Eijk R."/>
            <person name="Schleper C."/>
            <person name="Guy L."/>
            <person name="Ettema T.J."/>
        </authorList>
    </citation>
    <scope>NUCLEOTIDE SEQUENCE</scope>
</reference>
<feature type="non-terminal residue" evidence="1">
    <location>
        <position position="35"/>
    </location>
</feature>
<evidence type="ECO:0000313" key="1">
    <source>
        <dbReference type="EMBL" id="KKL93931.1"/>
    </source>
</evidence>
<gene>
    <name evidence="1" type="ORF">LCGC14_1869740</name>
</gene>